<accession>A0A1F5S2V9</accession>
<dbReference type="EMBL" id="MFGA01000017">
    <property type="protein sequence ID" value="OGF21040.1"/>
    <property type="molecule type" value="Genomic_DNA"/>
</dbReference>
<dbReference type="AlphaFoldDB" id="A0A1F5S2V9"/>
<feature type="compositionally biased region" description="Basic and acidic residues" evidence="1">
    <location>
        <begin position="261"/>
        <end position="275"/>
    </location>
</feature>
<organism evidence="2 3">
    <name type="scientific">Candidatus Falkowbacteria bacterium RIFOXYA2_FULL_38_12</name>
    <dbReference type="NCBI Taxonomy" id="1797993"/>
    <lineage>
        <taxon>Bacteria</taxon>
        <taxon>Candidatus Falkowiibacteriota</taxon>
    </lineage>
</organism>
<proteinExistence type="predicted"/>
<protein>
    <submittedName>
        <fullName evidence="2">Uncharacterized protein</fullName>
    </submittedName>
</protein>
<dbReference type="Proteomes" id="UP000177407">
    <property type="component" value="Unassembled WGS sequence"/>
</dbReference>
<sequence>MNYEGDRTIGEQENLRSEISQRIQEMIALRMPLREIVAMFKGAEKFFSETKKGKNKVLQFSVEGFTDSLVAQNPRLKFPQHFFQSLHILIPPDEGEIITGSGEGMEEKGTIPRSQYLMEVLHELDKNYILINGKNDPGMMRSVSYQVFVIPELERIVLVSNETENATFVYFHDSDGARSEKDYKVFVEMNREELIKFGQEFAQKYSKEDLKKMGDRIRYRRYLRDLKGEGEKIAERWKRKIKELIANPIPKQESREEDGEEQKLEKVAGEERKRANVEEAPDGWITVGELADKLGVSNGRIEGMVRANKGKDDFLIYKARTGHNRPHISPKLQIMIESEIIEQNKLEEEAKELIKKGWLTKKGLREKIKTNHEEFNELLESKRSVHLECFKKAYFRGRPREFISPWLVDVAMKESGDSLVEDTFRKLVTIPTLVSRLGVDRETIIRLATLLSAEHSDWIKYKGRNRVIYLSQELADLVEKEINKQEEAPEGWLTVSALADMIGVEWETVGKRVGKFRETYPVKKYRTKRGVFDHLSPELVKIIKADLEK</sequence>
<evidence type="ECO:0000313" key="3">
    <source>
        <dbReference type="Proteomes" id="UP000177407"/>
    </source>
</evidence>
<gene>
    <name evidence="2" type="ORF">A2257_02020</name>
</gene>
<evidence type="ECO:0000256" key="1">
    <source>
        <dbReference type="SAM" id="MobiDB-lite"/>
    </source>
</evidence>
<name>A0A1F5S2V9_9BACT</name>
<feature type="region of interest" description="Disordered" evidence="1">
    <location>
        <begin position="250"/>
        <end position="275"/>
    </location>
</feature>
<reference evidence="2 3" key="1">
    <citation type="journal article" date="2016" name="Nat. Commun.">
        <title>Thousands of microbial genomes shed light on interconnected biogeochemical processes in an aquifer system.</title>
        <authorList>
            <person name="Anantharaman K."/>
            <person name="Brown C.T."/>
            <person name="Hug L.A."/>
            <person name="Sharon I."/>
            <person name="Castelle C.J."/>
            <person name="Probst A.J."/>
            <person name="Thomas B.C."/>
            <person name="Singh A."/>
            <person name="Wilkins M.J."/>
            <person name="Karaoz U."/>
            <person name="Brodie E.L."/>
            <person name="Williams K.H."/>
            <person name="Hubbard S.S."/>
            <person name="Banfield J.F."/>
        </authorList>
    </citation>
    <scope>NUCLEOTIDE SEQUENCE [LARGE SCALE GENOMIC DNA]</scope>
</reference>
<comment type="caution">
    <text evidence="2">The sequence shown here is derived from an EMBL/GenBank/DDBJ whole genome shotgun (WGS) entry which is preliminary data.</text>
</comment>
<evidence type="ECO:0000313" key="2">
    <source>
        <dbReference type="EMBL" id="OGF21040.1"/>
    </source>
</evidence>